<dbReference type="AlphaFoldDB" id="A0AAN9K1U8"/>
<keyword evidence="2" id="KW-1185">Reference proteome</keyword>
<gene>
    <name evidence="1" type="ORF">VNO77_42163</name>
</gene>
<protein>
    <submittedName>
        <fullName evidence="1">Uncharacterized protein</fullName>
    </submittedName>
</protein>
<organism evidence="1 2">
    <name type="scientific">Canavalia gladiata</name>
    <name type="common">Sword bean</name>
    <name type="synonym">Dolichos gladiatus</name>
    <dbReference type="NCBI Taxonomy" id="3824"/>
    <lineage>
        <taxon>Eukaryota</taxon>
        <taxon>Viridiplantae</taxon>
        <taxon>Streptophyta</taxon>
        <taxon>Embryophyta</taxon>
        <taxon>Tracheophyta</taxon>
        <taxon>Spermatophyta</taxon>
        <taxon>Magnoliopsida</taxon>
        <taxon>eudicotyledons</taxon>
        <taxon>Gunneridae</taxon>
        <taxon>Pentapetalae</taxon>
        <taxon>rosids</taxon>
        <taxon>fabids</taxon>
        <taxon>Fabales</taxon>
        <taxon>Fabaceae</taxon>
        <taxon>Papilionoideae</taxon>
        <taxon>50 kb inversion clade</taxon>
        <taxon>NPAAA clade</taxon>
        <taxon>indigoferoid/millettioid clade</taxon>
        <taxon>Phaseoleae</taxon>
        <taxon>Canavalia</taxon>
    </lineage>
</organism>
<name>A0AAN9K1U8_CANGL</name>
<evidence type="ECO:0000313" key="1">
    <source>
        <dbReference type="EMBL" id="KAK7308549.1"/>
    </source>
</evidence>
<dbReference type="EMBL" id="JAYMYQ010000010">
    <property type="protein sequence ID" value="KAK7308549.1"/>
    <property type="molecule type" value="Genomic_DNA"/>
</dbReference>
<proteinExistence type="predicted"/>
<evidence type="ECO:0000313" key="2">
    <source>
        <dbReference type="Proteomes" id="UP001367508"/>
    </source>
</evidence>
<sequence>MGKVRPFQCTWAMLTGPTPALHLSPLCMSLLKLEDPFHAEMPISQVLLLQTYYSVIPPGITFIPLKKRGLRALDKFELWGACLGLASNSLQLILQASPIETIAHLTKTHEGDISLKLNLGSLSWLVCKEDRDCYKENFRLNIKPDVYYSTPMINGSSARTKIGQSFLCFVKTEEILQESWISKMLVKVRLLVPFVQVKSDCQFGEIRLILILPEPEEFS</sequence>
<reference evidence="1 2" key="1">
    <citation type="submission" date="2024-01" db="EMBL/GenBank/DDBJ databases">
        <title>The genomes of 5 underutilized Papilionoideae crops provide insights into root nodulation and disease resistanc.</title>
        <authorList>
            <person name="Jiang F."/>
        </authorList>
    </citation>
    <scope>NUCLEOTIDE SEQUENCE [LARGE SCALE GENOMIC DNA]</scope>
    <source>
        <strain evidence="1">LVBAO_FW01</strain>
        <tissue evidence="1">Leaves</tissue>
    </source>
</reference>
<dbReference type="Proteomes" id="UP001367508">
    <property type="component" value="Unassembled WGS sequence"/>
</dbReference>
<comment type="caution">
    <text evidence="1">The sequence shown here is derived from an EMBL/GenBank/DDBJ whole genome shotgun (WGS) entry which is preliminary data.</text>
</comment>
<accession>A0AAN9K1U8</accession>